<keyword evidence="3" id="KW-1185">Reference proteome</keyword>
<dbReference type="Proteomes" id="UP000663760">
    <property type="component" value="Chromosome 4"/>
</dbReference>
<organism evidence="2 3">
    <name type="scientific">Spirodela intermedia</name>
    <name type="common">Intermediate duckweed</name>
    <dbReference type="NCBI Taxonomy" id="51605"/>
    <lineage>
        <taxon>Eukaryota</taxon>
        <taxon>Viridiplantae</taxon>
        <taxon>Streptophyta</taxon>
        <taxon>Embryophyta</taxon>
        <taxon>Tracheophyta</taxon>
        <taxon>Spermatophyta</taxon>
        <taxon>Magnoliopsida</taxon>
        <taxon>Liliopsida</taxon>
        <taxon>Araceae</taxon>
        <taxon>Lemnoideae</taxon>
        <taxon>Spirodela</taxon>
    </lineage>
</organism>
<name>A0A7I8KB46_SPIIN</name>
<accession>A0A7I8KB46</accession>
<dbReference type="AlphaFoldDB" id="A0A7I8KB46"/>
<gene>
    <name evidence="1" type="ORF">SI7747_04005069</name>
    <name evidence="2" type="ORF">SI8410_04005562</name>
</gene>
<proteinExistence type="predicted"/>
<sequence>MGSLGITHSGAMYPCVPFTPEQLKRSSLVSFAMPKSETLGQKSPSRRMFSGLMSLCSTHSRHSSWR</sequence>
<evidence type="ECO:0000313" key="1">
    <source>
        <dbReference type="EMBL" id="CAA2618902.1"/>
    </source>
</evidence>
<evidence type="ECO:0000313" key="3">
    <source>
        <dbReference type="Proteomes" id="UP000663760"/>
    </source>
</evidence>
<dbReference type="EMBL" id="LR746267">
    <property type="protein sequence ID" value="CAA7394901.1"/>
    <property type="molecule type" value="Genomic_DNA"/>
</dbReference>
<evidence type="ECO:0000313" key="2">
    <source>
        <dbReference type="EMBL" id="CAA7394901.1"/>
    </source>
</evidence>
<protein>
    <submittedName>
        <fullName evidence="2">Uncharacterized protein</fullName>
    </submittedName>
</protein>
<reference evidence="2" key="1">
    <citation type="submission" date="2020-02" db="EMBL/GenBank/DDBJ databases">
        <authorList>
            <person name="Scholz U."/>
            <person name="Mascher M."/>
            <person name="Fiebig A."/>
        </authorList>
    </citation>
    <scope>NUCLEOTIDE SEQUENCE</scope>
</reference>
<dbReference type="EMBL" id="LR743591">
    <property type="protein sequence ID" value="CAA2618902.1"/>
    <property type="molecule type" value="Genomic_DNA"/>
</dbReference>
<dbReference type="OrthoDB" id="10546334at2759"/>